<dbReference type="InParanoid" id="A0A2K2D6A3"/>
<dbReference type="EMBL" id="CM000881">
    <property type="protein sequence ID" value="PNT69801.1"/>
    <property type="molecule type" value="Genomic_DNA"/>
</dbReference>
<organism evidence="1">
    <name type="scientific">Brachypodium distachyon</name>
    <name type="common">Purple false brome</name>
    <name type="synonym">Trachynia distachya</name>
    <dbReference type="NCBI Taxonomy" id="15368"/>
    <lineage>
        <taxon>Eukaryota</taxon>
        <taxon>Viridiplantae</taxon>
        <taxon>Streptophyta</taxon>
        <taxon>Embryophyta</taxon>
        <taxon>Tracheophyta</taxon>
        <taxon>Spermatophyta</taxon>
        <taxon>Magnoliopsida</taxon>
        <taxon>Liliopsida</taxon>
        <taxon>Poales</taxon>
        <taxon>Poaceae</taxon>
        <taxon>BOP clade</taxon>
        <taxon>Pooideae</taxon>
        <taxon>Stipodae</taxon>
        <taxon>Brachypodieae</taxon>
        <taxon>Brachypodium</taxon>
    </lineage>
</organism>
<name>A0A2K2D6A3_BRADI</name>
<evidence type="ECO:0000313" key="1">
    <source>
        <dbReference type="EMBL" id="PNT69801.1"/>
    </source>
</evidence>
<dbReference type="EnsemblPlants" id="PNT69801">
    <property type="protein sequence ID" value="PNT69801"/>
    <property type="gene ID" value="BRADI_2g00655v3"/>
</dbReference>
<sequence>MRHLPRRQEKQQCSKAPGSLDLSFALFLQPWSAAVKRSRRPRARCRIRLRQPRSRRCVFAGIRDLLTMDVLVL</sequence>
<keyword evidence="3" id="KW-1185">Reference proteome</keyword>
<reference evidence="1 2" key="1">
    <citation type="journal article" date="2010" name="Nature">
        <title>Genome sequencing and analysis of the model grass Brachypodium distachyon.</title>
        <authorList>
            <consortium name="International Brachypodium Initiative"/>
        </authorList>
    </citation>
    <scope>NUCLEOTIDE SEQUENCE [LARGE SCALE GENOMIC DNA]</scope>
    <source>
        <strain evidence="1 2">Bd21</strain>
    </source>
</reference>
<evidence type="ECO:0000313" key="3">
    <source>
        <dbReference type="Proteomes" id="UP000008810"/>
    </source>
</evidence>
<protein>
    <submittedName>
        <fullName evidence="1 2">Uncharacterized protein</fullName>
    </submittedName>
</protein>
<gene>
    <name evidence="1" type="ORF">BRADI_2g00655v3</name>
</gene>
<evidence type="ECO:0000313" key="2">
    <source>
        <dbReference type="EnsemblPlants" id="PNT69801"/>
    </source>
</evidence>
<accession>A0A2K2D6A3</accession>
<reference evidence="2" key="3">
    <citation type="submission" date="2018-08" db="UniProtKB">
        <authorList>
            <consortium name="EnsemblPlants"/>
        </authorList>
    </citation>
    <scope>IDENTIFICATION</scope>
    <source>
        <strain evidence="2">cv. Bd21</strain>
    </source>
</reference>
<dbReference type="AlphaFoldDB" id="A0A2K2D6A3"/>
<reference evidence="1" key="2">
    <citation type="submission" date="2017-06" db="EMBL/GenBank/DDBJ databases">
        <title>WGS assembly of Brachypodium distachyon.</title>
        <authorList>
            <consortium name="The International Brachypodium Initiative"/>
            <person name="Lucas S."/>
            <person name="Harmon-Smith M."/>
            <person name="Lail K."/>
            <person name="Tice H."/>
            <person name="Grimwood J."/>
            <person name="Bruce D."/>
            <person name="Barry K."/>
            <person name="Shu S."/>
            <person name="Lindquist E."/>
            <person name="Wang M."/>
            <person name="Pitluck S."/>
            <person name="Vogel J.P."/>
            <person name="Garvin D.F."/>
            <person name="Mockler T.C."/>
            <person name="Schmutz J."/>
            <person name="Rokhsar D."/>
            <person name="Bevan M.W."/>
        </authorList>
    </citation>
    <scope>NUCLEOTIDE SEQUENCE</scope>
    <source>
        <strain evidence="1">Bd21</strain>
    </source>
</reference>
<dbReference type="Proteomes" id="UP000008810">
    <property type="component" value="Chromosome 2"/>
</dbReference>
<dbReference type="Gramene" id="PNT69801">
    <property type="protein sequence ID" value="PNT69801"/>
    <property type="gene ID" value="BRADI_2g00655v3"/>
</dbReference>
<proteinExistence type="predicted"/>